<dbReference type="PANTHER" id="PTHR36540:SF1">
    <property type="entry name" value="PYRIMIDINE_PURINE NUCLEOSIDE PHOSPHORYLASE"/>
    <property type="match status" value="1"/>
</dbReference>
<dbReference type="InterPro" id="IPR014710">
    <property type="entry name" value="RmlC-like_jellyroll"/>
</dbReference>
<dbReference type="EMBL" id="JBAKBA010000299">
    <property type="protein sequence ID" value="MEL0661116.1"/>
    <property type="molecule type" value="Genomic_DNA"/>
</dbReference>
<feature type="non-terminal residue" evidence="3">
    <location>
        <position position="48"/>
    </location>
</feature>
<accession>A0ABU9HHW9</accession>
<keyword evidence="4" id="KW-1185">Reference proteome</keyword>
<keyword evidence="2" id="KW-0808">Transferase</keyword>
<evidence type="ECO:0000313" key="3">
    <source>
        <dbReference type="EMBL" id="MEL0661116.1"/>
    </source>
</evidence>
<dbReference type="InterPro" id="IPR009664">
    <property type="entry name" value="Ppnp"/>
</dbReference>
<evidence type="ECO:0000313" key="4">
    <source>
        <dbReference type="Proteomes" id="UP001366060"/>
    </source>
</evidence>
<dbReference type="Pfam" id="PF06865">
    <property type="entry name" value="Ppnp"/>
    <property type="match status" value="1"/>
</dbReference>
<comment type="caution">
    <text evidence="3">The sequence shown here is derived from an EMBL/GenBank/DDBJ whole genome shotgun (WGS) entry which is preliminary data.</text>
</comment>
<dbReference type="PANTHER" id="PTHR36540">
    <property type="entry name" value="PYRIMIDINE/PURINE NUCLEOSIDE PHOSPHORYLASE"/>
    <property type="match status" value="1"/>
</dbReference>
<reference evidence="3 4" key="1">
    <citation type="submission" date="2024-02" db="EMBL/GenBank/DDBJ databases">
        <title>Bacteria isolated from the canopy kelp, Nereocystis luetkeana.</title>
        <authorList>
            <person name="Pfister C.A."/>
            <person name="Younker I.T."/>
            <person name="Light S.H."/>
        </authorList>
    </citation>
    <scope>NUCLEOTIDE SEQUENCE [LARGE SCALE GENOMIC DNA]</scope>
    <source>
        <strain evidence="3 4">TI.2.07</strain>
    </source>
</reference>
<sequence length="48" mass="5298">MSIQANEYFDCNVKSIAFQTARLAATVGVMEVGEYTLGTEAYEYLTVV</sequence>
<organism evidence="3 4">
    <name type="scientific">Psychromonas arctica</name>
    <dbReference type="NCBI Taxonomy" id="168275"/>
    <lineage>
        <taxon>Bacteria</taxon>
        <taxon>Pseudomonadati</taxon>
        <taxon>Pseudomonadota</taxon>
        <taxon>Gammaproteobacteria</taxon>
        <taxon>Alteromonadales</taxon>
        <taxon>Psychromonadaceae</taxon>
        <taxon>Psychromonas</taxon>
    </lineage>
</organism>
<name>A0ABU9HHW9_9GAMM</name>
<keyword evidence="1" id="KW-0328">Glycosyltransferase</keyword>
<dbReference type="Proteomes" id="UP001366060">
    <property type="component" value="Unassembled WGS sequence"/>
</dbReference>
<gene>
    <name evidence="3" type="ORF">V6255_18610</name>
</gene>
<protein>
    <submittedName>
        <fullName evidence="3">Pyrimidine/purine nucleoside phosphorylase</fullName>
    </submittedName>
</protein>
<dbReference type="InterPro" id="IPR011051">
    <property type="entry name" value="RmlC_Cupin_sf"/>
</dbReference>
<evidence type="ECO:0000256" key="2">
    <source>
        <dbReference type="ARBA" id="ARBA00022679"/>
    </source>
</evidence>
<dbReference type="RefSeq" id="WP_341629444.1">
    <property type="nucleotide sequence ID" value="NZ_JBAKBA010000299.1"/>
</dbReference>
<proteinExistence type="predicted"/>
<dbReference type="SUPFAM" id="SSF51182">
    <property type="entry name" value="RmlC-like cupins"/>
    <property type="match status" value="1"/>
</dbReference>
<dbReference type="Gene3D" id="2.60.120.10">
    <property type="entry name" value="Jelly Rolls"/>
    <property type="match status" value="1"/>
</dbReference>
<evidence type="ECO:0000256" key="1">
    <source>
        <dbReference type="ARBA" id="ARBA00022676"/>
    </source>
</evidence>